<sequence>MQLEWLFLKVADESIRNIPEKRGNIEVGVSVTCRVTARTDFPWRKMPEIRGREEPTAHLNRGESVFYAGIWWGKCPRFLSVACDTTSMKYNQINE</sequence>
<protein>
    <submittedName>
        <fullName evidence="1">Uncharacterized protein</fullName>
    </submittedName>
</protein>
<evidence type="ECO:0000313" key="1">
    <source>
        <dbReference type="EMBL" id="KAK9876108.1"/>
    </source>
</evidence>
<evidence type="ECO:0000313" key="2">
    <source>
        <dbReference type="Proteomes" id="UP001431783"/>
    </source>
</evidence>
<keyword evidence="2" id="KW-1185">Reference proteome</keyword>
<gene>
    <name evidence="1" type="ORF">WA026_011222</name>
</gene>
<organism evidence="1 2">
    <name type="scientific">Henosepilachna vigintioctopunctata</name>
    <dbReference type="NCBI Taxonomy" id="420089"/>
    <lineage>
        <taxon>Eukaryota</taxon>
        <taxon>Metazoa</taxon>
        <taxon>Ecdysozoa</taxon>
        <taxon>Arthropoda</taxon>
        <taxon>Hexapoda</taxon>
        <taxon>Insecta</taxon>
        <taxon>Pterygota</taxon>
        <taxon>Neoptera</taxon>
        <taxon>Endopterygota</taxon>
        <taxon>Coleoptera</taxon>
        <taxon>Polyphaga</taxon>
        <taxon>Cucujiformia</taxon>
        <taxon>Coccinelloidea</taxon>
        <taxon>Coccinellidae</taxon>
        <taxon>Epilachninae</taxon>
        <taxon>Epilachnini</taxon>
        <taxon>Henosepilachna</taxon>
    </lineage>
</organism>
<comment type="caution">
    <text evidence="1">The sequence shown here is derived from an EMBL/GenBank/DDBJ whole genome shotgun (WGS) entry which is preliminary data.</text>
</comment>
<dbReference type="EMBL" id="JARQZJ010000035">
    <property type="protein sequence ID" value="KAK9876108.1"/>
    <property type="molecule type" value="Genomic_DNA"/>
</dbReference>
<reference evidence="1 2" key="1">
    <citation type="submission" date="2023-03" db="EMBL/GenBank/DDBJ databases">
        <title>Genome insight into feeding habits of ladybird beetles.</title>
        <authorList>
            <person name="Li H.-S."/>
            <person name="Huang Y.-H."/>
            <person name="Pang H."/>
        </authorList>
    </citation>
    <scope>NUCLEOTIDE SEQUENCE [LARGE SCALE GENOMIC DNA]</scope>
    <source>
        <strain evidence="1">SYSU_2023b</strain>
        <tissue evidence="1">Whole body</tissue>
    </source>
</reference>
<dbReference type="Proteomes" id="UP001431783">
    <property type="component" value="Unassembled WGS sequence"/>
</dbReference>
<name>A0AAW1U601_9CUCU</name>
<accession>A0AAW1U601</accession>
<proteinExistence type="predicted"/>
<dbReference type="AlphaFoldDB" id="A0AAW1U601"/>